<dbReference type="AlphaFoldDB" id="L1I7X6"/>
<organism evidence="16">
    <name type="scientific">Guillardia theta (strain CCMP2712)</name>
    <name type="common">Cryptophyte</name>
    <dbReference type="NCBI Taxonomy" id="905079"/>
    <lineage>
        <taxon>Eukaryota</taxon>
        <taxon>Cryptophyceae</taxon>
        <taxon>Pyrenomonadales</taxon>
        <taxon>Geminigeraceae</taxon>
        <taxon>Guillardia</taxon>
    </lineage>
</organism>
<keyword evidence="5" id="KW-0999">Mitochondrion inner membrane</keyword>
<gene>
    <name evidence="16" type="ORF">GUITHDRAFT_121823</name>
</gene>
<keyword evidence="6" id="KW-0443">Lipid metabolism</keyword>
<keyword evidence="18" id="KW-1185">Reference proteome</keyword>
<dbReference type="HOGENOM" id="CLU_724507_0_0_1"/>
<dbReference type="OrthoDB" id="193467at2759"/>
<evidence type="ECO:0000256" key="3">
    <source>
        <dbReference type="ARBA" id="ARBA00022679"/>
    </source>
</evidence>
<dbReference type="STRING" id="905079.L1I7X6"/>
<keyword evidence="7" id="KW-0496">Mitochondrion</keyword>
<dbReference type="EMBL" id="JH993219">
    <property type="protein sequence ID" value="EKX32004.1"/>
    <property type="molecule type" value="Genomic_DNA"/>
</dbReference>
<dbReference type="OMA" id="IQPHERD"/>
<evidence type="ECO:0000313" key="17">
    <source>
        <dbReference type="EnsemblProtists" id="EKX32004"/>
    </source>
</evidence>
<evidence type="ECO:0000313" key="18">
    <source>
        <dbReference type="Proteomes" id="UP000011087"/>
    </source>
</evidence>
<evidence type="ECO:0000256" key="5">
    <source>
        <dbReference type="ARBA" id="ARBA00022792"/>
    </source>
</evidence>
<dbReference type="InterPro" id="IPR002123">
    <property type="entry name" value="Plipid/glycerol_acylTrfase"/>
</dbReference>
<feature type="domain" description="Phospholipid/glycerol acyltransferase" evidence="15">
    <location>
        <begin position="145"/>
        <end position="278"/>
    </location>
</feature>
<evidence type="ECO:0000256" key="6">
    <source>
        <dbReference type="ARBA" id="ARBA00023098"/>
    </source>
</evidence>
<feature type="chain" id="PRO_5008769696" description="Tafazzin family protein" evidence="14">
    <location>
        <begin position="21"/>
        <end position="382"/>
    </location>
</feature>
<evidence type="ECO:0000313" key="16">
    <source>
        <dbReference type="EMBL" id="EKX32004.1"/>
    </source>
</evidence>
<evidence type="ECO:0000256" key="13">
    <source>
        <dbReference type="SAM" id="MobiDB-lite"/>
    </source>
</evidence>
<evidence type="ECO:0000259" key="15">
    <source>
        <dbReference type="SMART" id="SM00563"/>
    </source>
</evidence>
<reference evidence="16 18" key="1">
    <citation type="journal article" date="2012" name="Nature">
        <title>Algal genomes reveal evolutionary mosaicism and the fate of nucleomorphs.</title>
        <authorList>
            <consortium name="DOE Joint Genome Institute"/>
            <person name="Curtis B.A."/>
            <person name="Tanifuji G."/>
            <person name="Burki F."/>
            <person name="Gruber A."/>
            <person name="Irimia M."/>
            <person name="Maruyama S."/>
            <person name="Arias M.C."/>
            <person name="Ball S.G."/>
            <person name="Gile G.H."/>
            <person name="Hirakawa Y."/>
            <person name="Hopkins J.F."/>
            <person name="Kuo A."/>
            <person name="Rensing S.A."/>
            <person name="Schmutz J."/>
            <person name="Symeonidi A."/>
            <person name="Elias M."/>
            <person name="Eveleigh R.J."/>
            <person name="Herman E.K."/>
            <person name="Klute M.J."/>
            <person name="Nakayama T."/>
            <person name="Obornik M."/>
            <person name="Reyes-Prieto A."/>
            <person name="Armbrust E.V."/>
            <person name="Aves S.J."/>
            <person name="Beiko R.G."/>
            <person name="Coutinho P."/>
            <person name="Dacks J.B."/>
            <person name="Durnford D.G."/>
            <person name="Fast N.M."/>
            <person name="Green B.R."/>
            <person name="Grisdale C.J."/>
            <person name="Hempel F."/>
            <person name="Henrissat B."/>
            <person name="Hoppner M.P."/>
            <person name="Ishida K."/>
            <person name="Kim E."/>
            <person name="Koreny L."/>
            <person name="Kroth P.G."/>
            <person name="Liu Y."/>
            <person name="Malik S.B."/>
            <person name="Maier U.G."/>
            <person name="McRose D."/>
            <person name="Mock T."/>
            <person name="Neilson J.A."/>
            <person name="Onodera N.T."/>
            <person name="Poole A.M."/>
            <person name="Pritham E.J."/>
            <person name="Richards T.A."/>
            <person name="Rocap G."/>
            <person name="Roy S.W."/>
            <person name="Sarai C."/>
            <person name="Schaack S."/>
            <person name="Shirato S."/>
            <person name="Slamovits C.H."/>
            <person name="Spencer D.F."/>
            <person name="Suzuki S."/>
            <person name="Worden A.Z."/>
            <person name="Zauner S."/>
            <person name="Barry K."/>
            <person name="Bell C."/>
            <person name="Bharti A.K."/>
            <person name="Crow J.A."/>
            <person name="Grimwood J."/>
            <person name="Kramer R."/>
            <person name="Lindquist E."/>
            <person name="Lucas S."/>
            <person name="Salamov A."/>
            <person name="McFadden G.I."/>
            <person name="Lane C.E."/>
            <person name="Keeling P.J."/>
            <person name="Gray M.W."/>
            <person name="Grigoriev I.V."/>
            <person name="Archibald J.M."/>
        </authorList>
    </citation>
    <scope>NUCLEOTIDE SEQUENCE</scope>
    <source>
        <strain evidence="16 18">CCMP2712</strain>
    </source>
</reference>
<dbReference type="GO" id="GO:0005743">
    <property type="term" value="C:mitochondrial inner membrane"/>
    <property type="evidence" value="ECO:0007669"/>
    <property type="project" value="UniProtKB-SubCell"/>
</dbReference>
<evidence type="ECO:0000256" key="12">
    <source>
        <dbReference type="RuleBase" id="RU365062"/>
    </source>
</evidence>
<feature type="region of interest" description="Disordered" evidence="13">
    <location>
        <begin position="38"/>
        <end position="77"/>
    </location>
</feature>
<dbReference type="GO" id="GO:0008374">
    <property type="term" value="F:O-acyltransferase activity"/>
    <property type="evidence" value="ECO:0007669"/>
    <property type="project" value="TreeGrafter"/>
</dbReference>
<protein>
    <recommendedName>
        <fullName evidence="12">Tafazzin family protein</fullName>
    </recommendedName>
</protein>
<dbReference type="KEGG" id="gtt:GUITHDRAFT_121823"/>
<dbReference type="EnsemblProtists" id="EKX32004">
    <property type="protein sequence ID" value="EKX32004"/>
    <property type="gene ID" value="GUITHDRAFT_121823"/>
</dbReference>
<evidence type="ECO:0000256" key="10">
    <source>
        <dbReference type="ARBA" id="ARBA00024323"/>
    </source>
</evidence>
<keyword evidence="9" id="KW-0012">Acyltransferase</keyword>
<proteinExistence type="inferred from homology"/>
<dbReference type="CDD" id="cd07989">
    <property type="entry name" value="LPLAT_AGPAT-like"/>
    <property type="match status" value="1"/>
</dbReference>
<comment type="similarity">
    <text evidence="2 12">Belongs to the taffazin family.</text>
</comment>
<accession>L1I7X6</accession>
<keyword evidence="8" id="KW-0472">Membrane</keyword>
<keyword evidence="14" id="KW-0732">Signal</keyword>
<comment type="subcellular location">
    <subcellularLocation>
        <location evidence="1">Mitochondrion inner membrane</location>
        <topology evidence="1">Peripheral membrane protein</topology>
        <orientation evidence="1">Intermembrane side</orientation>
    </subcellularLocation>
    <subcellularLocation>
        <location evidence="10">Mitochondrion outer membrane</location>
        <topology evidence="10">Peripheral membrane protein</topology>
        <orientation evidence="10">Intermembrane side</orientation>
    </subcellularLocation>
</comment>
<dbReference type="Pfam" id="PF01553">
    <property type="entry name" value="Acyltransferase"/>
    <property type="match status" value="1"/>
</dbReference>
<keyword evidence="4" id="KW-1000">Mitochondrion outer membrane</keyword>
<evidence type="ECO:0000256" key="1">
    <source>
        <dbReference type="ARBA" id="ARBA00004137"/>
    </source>
</evidence>
<evidence type="ECO:0000256" key="9">
    <source>
        <dbReference type="ARBA" id="ARBA00023315"/>
    </source>
</evidence>
<evidence type="ECO:0000256" key="4">
    <source>
        <dbReference type="ARBA" id="ARBA00022787"/>
    </source>
</evidence>
<dbReference type="RefSeq" id="XP_005818984.1">
    <property type="nucleotide sequence ID" value="XM_005818927.1"/>
</dbReference>
<evidence type="ECO:0000256" key="8">
    <source>
        <dbReference type="ARBA" id="ARBA00023136"/>
    </source>
</evidence>
<dbReference type="PRINTS" id="PR00979">
    <property type="entry name" value="TAFAZZIN"/>
</dbReference>
<sequence>MRASWLLLGLIAAHMSMASAFAPSQFVQLNARGRHFPSQLSQRVPPRPKSSGGFARTRMSASSQTPATGGGAASRSKGTTSLLSLTRFLLVKFLILLREIYGQLFVFVFDTFIQKPFMYILNKVEIKNHDRLTKLISSRPRGAPLITVSNHCSSLDEPLLFSTLIPWPIKQWELRYSLCHDGMFFRLGPIFAQLFFYAARGLPIYRNRNMDQEAFRIFAEKARKGGWCHIFPEGRIWQPWKLRNEDRRLGPLRPGVGKLIAYCEEQSPIVLPFYHTGMHRVLPQFPNSRAQSFPPKTGNKVTIRIGEPIHVKDLLDEYRQKREEARKEHGIEDAWTTTSVEEELYAKLTNRVEEALLKLSQEVNVEEEWQTHPSVLSTKTKK</sequence>
<reference evidence="17" key="3">
    <citation type="submission" date="2016-03" db="UniProtKB">
        <authorList>
            <consortium name="EnsemblProtists"/>
        </authorList>
    </citation>
    <scope>IDENTIFICATION</scope>
</reference>
<dbReference type="GO" id="GO:0006644">
    <property type="term" value="P:phospholipid metabolic process"/>
    <property type="evidence" value="ECO:0007669"/>
    <property type="project" value="InterPro"/>
</dbReference>
<feature type="signal peptide" evidence="14">
    <location>
        <begin position="1"/>
        <end position="20"/>
    </location>
</feature>
<evidence type="ECO:0000256" key="14">
    <source>
        <dbReference type="SAM" id="SignalP"/>
    </source>
</evidence>
<keyword evidence="3" id="KW-0808">Transferase</keyword>
<dbReference type="SMART" id="SM00563">
    <property type="entry name" value="PlsC"/>
    <property type="match status" value="1"/>
</dbReference>
<dbReference type="GeneID" id="17288741"/>
<dbReference type="PANTHER" id="PTHR12497:SF0">
    <property type="entry name" value="TAFAZZIN"/>
    <property type="match status" value="1"/>
</dbReference>
<evidence type="ECO:0000256" key="11">
    <source>
        <dbReference type="ARBA" id="ARBA00047906"/>
    </source>
</evidence>
<dbReference type="PANTHER" id="PTHR12497">
    <property type="entry name" value="TAZ PROTEIN TAFAZZIN"/>
    <property type="match status" value="1"/>
</dbReference>
<dbReference type="PaxDb" id="55529-EKX32004"/>
<dbReference type="eggNOG" id="KOG2847">
    <property type="taxonomic scope" value="Eukaryota"/>
</dbReference>
<dbReference type="InterPro" id="IPR000872">
    <property type="entry name" value="Tafazzin"/>
</dbReference>
<reference evidence="18" key="2">
    <citation type="submission" date="2012-11" db="EMBL/GenBank/DDBJ databases">
        <authorList>
            <person name="Kuo A."/>
            <person name="Curtis B.A."/>
            <person name="Tanifuji G."/>
            <person name="Burki F."/>
            <person name="Gruber A."/>
            <person name="Irimia M."/>
            <person name="Maruyama S."/>
            <person name="Arias M.C."/>
            <person name="Ball S.G."/>
            <person name="Gile G.H."/>
            <person name="Hirakawa Y."/>
            <person name="Hopkins J.F."/>
            <person name="Rensing S.A."/>
            <person name="Schmutz J."/>
            <person name="Symeonidi A."/>
            <person name="Elias M."/>
            <person name="Eveleigh R.J."/>
            <person name="Herman E.K."/>
            <person name="Klute M.J."/>
            <person name="Nakayama T."/>
            <person name="Obornik M."/>
            <person name="Reyes-Prieto A."/>
            <person name="Armbrust E.V."/>
            <person name="Aves S.J."/>
            <person name="Beiko R.G."/>
            <person name="Coutinho P."/>
            <person name="Dacks J.B."/>
            <person name="Durnford D.G."/>
            <person name="Fast N.M."/>
            <person name="Green B.R."/>
            <person name="Grisdale C."/>
            <person name="Hempe F."/>
            <person name="Henrissat B."/>
            <person name="Hoppner M.P."/>
            <person name="Ishida K.-I."/>
            <person name="Kim E."/>
            <person name="Koreny L."/>
            <person name="Kroth P.G."/>
            <person name="Liu Y."/>
            <person name="Malik S.-B."/>
            <person name="Maier U.G."/>
            <person name="McRose D."/>
            <person name="Mock T."/>
            <person name="Neilson J.A."/>
            <person name="Onodera N.T."/>
            <person name="Poole A.M."/>
            <person name="Pritham E.J."/>
            <person name="Richards T.A."/>
            <person name="Rocap G."/>
            <person name="Roy S.W."/>
            <person name="Sarai C."/>
            <person name="Schaack S."/>
            <person name="Shirato S."/>
            <person name="Slamovits C.H."/>
            <person name="Spencer D.F."/>
            <person name="Suzuki S."/>
            <person name="Worden A.Z."/>
            <person name="Zauner S."/>
            <person name="Barry K."/>
            <person name="Bell C."/>
            <person name="Bharti A.K."/>
            <person name="Crow J.A."/>
            <person name="Grimwood J."/>
            <person name="Kramer R."/>
            <person name="Lindquist E."/>
            <person name="Lucas S."/>
            <person name="Salamov A."/>
            <person name="McFadden G.I."/>
            <person name="Lane C.E."/>
            <person name="Keeling P.J."/>
            <person name="Gray M.W."/>
            <person name="Grigoriev I.V."/>
            <person name="Archibald J.M."/>
        </authorList>
    </citation>
    <scope>NUCLEOTIDE SEQUENCE</scope>
    <source>
        <strain evidence="18">CCMP2712</strain>
    </source>
</reference>
<dbReference type="GO" id="GO:0005741">
    <property type="term" value="C:mitochondrial outer membrane"/>
    <property type="evidence" value="ECO:0007669"/>
    <property type="project" value="UniProtKB-SubCell"/>
</dbReference>
<evidence type="ECO:0000256" key="7">
    <source>
        <dbReference type="ARBA" id="ARBA00023128"/>
    </source>
</evidence>
<dbReference type="SUPFAM" id="SSF69593">
    <property type="entry name" value="Glycerol-3-phosphate (1)-acyltransferase"/>
    <property type="match status" value="1"/>
</dbReference>
<name>L1I7X6_GUITC</name>
<dbReference type="Proteomes" id="UP000011087">
    <property type="component" value="Unassembled WGS sequence"/>
</dbReference>
<comment type="catalytic activity">
    <reaction evidence="11">
        <text>1'-[1,2-diacyl-sn-glycero-3-phospho],3'-[1-acyl-sn-glycero-3-phospho]-glycerol + a 1,2-diacyl-sn-glycero-3-phosphocholine = a cardiolipin + a 1-acyl-sn-glycero-3-phosphocholine</text>
        <dbReference type="Rhea" id="RHEA:33731"/>
        <dbReference type="ChEBI" id="CHEBI:57643"/>
        <dbReference type="ChEBI" id="CHEBI:58168"/>
        <dbReference type="ChEBI" id="CHEBI:62237"/>
        <dbReference type="ChEBI" id="CHEBI:64743"/>
    </reaction>
    <physiologicalReaction direction="left-to-right" evidence="11">
        <dbReference type="Rhea" id="RHEA:33732"/>
    </physiologicalReaction>
    <physiologicalReaction direction="right-to-left" evidence="11">
        <dbReference type="Rhea" id="RHEA:33733"/>
    </physiologicalReaction>
</comment>
<evidence type="ECO:0000256" key="2">
    <source>
        <dbReference type="ARBA" id="ARBA00010524"/>
    </source>
</evidence>